<dbReference type="EMBL" id="JARIHO010000016">
    <property type="protein sequence ID" value="KAJ7349251.1"/>
    <property type="molecule type" value="Genomic_DNA"/>
</dbReference>
<accession>A0AAD7A4B5</accession>
<evidence type="ECO:0000313" key="2">
    <source>
        <dbReference type="Proteomes" id="UP001218218"/>
    </source>
</evidence>
<organism evidence="1 2">
    <name type="scientific">Mycena albidolilacea</name>
    <dbReference type="NCBI Taxonomy" id="1033008"/>
    <lineage>
        <taxon>Eukaryota</taxon>
        <taxon>Fungi</taxon>
        <taxon>Dikarya</taxon>
        <taxon>Basidiomycota</taxon>
        <taxon>Agaricomycotina</taxon>
        <taxon>Agaricomycetes</taxon>
        <taxon>Agaricomycetidae</taxon>
        <taxon>Agaricales</taxon>
        <taxon>Marasmiineae</taxon>
        <taxon>Mycenaceae</taxon>
        <taxon>Mycena</taxon>
    </lineage>
</organism>
<gene>
    <name evidence="1" type="ORF">DFH08DRAFT_807781</name>
</gene>
<comment type="caution">
    <text evidence="1">The sequence shown here is derived from an EMBL/GenBank/DDBJ whole genome shotgun (WGS) entry which is preliminary data.</text>
</comment>
<dbReference type="Proteomes" id="UP001218218">
    <property type="component" value="Unassembled WGS sequence"/>
</dbReference>
<keyword evidence="2" id="KW-1185">Reference proteome</keyword>
<dbReference type="AlphaFoldDB" id="A0AAD7A4B5"/>
<name>A0AAD7A4B5_9AGAR</name>
<protein>
    <submittedName>
        <fullName evidence="1">Uncharacterized protein</fullName>
    </submittedName>
</protein>
<proteinExistence type="predicted"/>
<sequence>MVSMKITTADSPTLGHGRWVWLAHIIRDKILAEYIDTEGLKLMDALALVAQNEAVGQWNPNHNTQTLWVAYKTKVGEKARERAKIVVPKIVVEIAEIKNKIDAIEADEELTEEETTLSYATKEPG</sequence>
<reference evidence="1" key="1">
    <citation type="submission" date="2023-03" db="EMBL/GenBank/DDBJ databases">
        <title>Massive genome expansion in bonnet fungi (Mycena s.s.) driven by repeated elements and novel gene families across ecological guilds.</title>
        <authorList>
            <consortium name="Lawrence Berkeley National Laboratory"/>
            <person name="Harder C.B."/>
            <person name="Miyauchi S."/>
            <person name="Viragh M."/>
            <person name="Kuo A."/>
            <person name="Thoen E."/>
            <person name="Andreopoulos B."/>
            <person name="Lu D."/>
            <person name="Skrede I."/>
            <person name="Drula E."/>
            <person name="Henrissat B."/>
            <person name="Morin E."/>
            <person name="Kohler A."/>
            <person name="Barry K."/>
            <person name="LaButti K."/>
            <person name="Morin E."/>
            <person name="Salamov A."/>
            <person name="Lipzen A."/>
            <person name="Mereny Z."/>
            <person name="Hegedus B."/>
            <person name="Baldrian P."/>
            <person name="Stursova M."/>
            <person name="Weitz H."/>
            <person name="Taylor A."/>
            <person name="Grigoriev I.V."/>
            <person name="Nagy L.G."/>
            <person name="Martin F."/>
            <person name="Kauserud H."/>
        </authorList>
    </citation>
    <scope>NUCLEOTIDE SEQUENCE</scope>
    <source>
        <strain evidence="1">CBHHK002</strain>
    </source>
</reference>
<evidence type="ECO:0000313" key="1">
    <source>
        <dbReference type="EMBL" id="KAJ7349251.1"/>
    </source>
</evidence>